<reference evidence="2" key="1">
    <citation type="submission" date="2010-01" db="EMBL/GenBank/DDBJ databases">
        <title>Genome fragments of uncultured bacteria from the North Pacific subtropical Gyre.</title>
        <authorList>
            <person name="Pham V.D."/>
            <person name="Delong E.F."/>
        </authorList>
    </citation>
    <scope>NUCLEOTIDE SEQUENCE</scope>
</reference>
<evidence type="ECO:0000259" key="1">
    <source>
        <dbReference type="Pfam" id="PF01609"/>
    </source>
</evidence>
<dbReference type="EMBL" id="GU567964">
    <property type="protein sequence ID" value="ADI21755.1"/>
    <property type="molecule type" value="Genomic_DNA"/>
</dbReference>
<dbReference type="FunFam" id="3.90.350.10:FF:000001">
    <property type="entry name" value="IS4 family transposase"/>
    <property type="match status" value="1"/>
</dbReference>
<dbReference type="SUPFAM" id="SSF53098">
    <property type="entry name" value="Ribonuclease H-like"/>
    <property type="match status" value="1"/>
</dbReference>
<dbReference type="GO" id="GO:0004803">
    <property type="term" value="F:transposase activity"/>
    <property type="evidence" value="ECO:0007669"/>
    <property type="project" value="InterPro"/>
</dbReference>
<evidence type="ECO:0000313" key="2">
    <source>
        <dbReference type="EMBL" id="ADI21755.1"/>
    </source>
</evidence>
<dbReference type="PANTHER" id="PTHR35404:SF8">
    <property type="entry name" value="TRANSPOSASE OF TN10"/>
    <property type="match status" value="1"/>
</dbReference>
<dbReference type="Pfam" id="PF01609">
    <property type="entry name" value="DDE_Tnp_1"/>
    <property type="match status" value="1"/>
</dbReference>
<dbReference type="NCBIfam" id="NF033591">
    <property type="entry name" value="transpos_IS4_2"/>
    <property type="match status" value="1"/>
</dbReference>
<dbReference type="InterPro" id="IPR012337">
    <property type="entry name" value="RNaseH-like_sf"/>
</dbReference>
<dbReference type="PANTHER" id="PTHR35404">
    <property type="entry name" value="TRANSPOSASE OF TN10"/>
    <property type="match status" value="1"/>
</dbReference>
<feature type="non-terminal residue" evidence="2">
    <location>
        <position position="436"/>
    </location>
</feature>
<dbReference type="InterPro" id="IPR002559">
    <property type="entry name" value="Transposase_11"/>
</dbReference>
<feature type="domain" description="Transposase IS4-like" evidence="1">
    <location>
        <begin position="90"/>
        <end position="327"/>
    </location>
</feature>
<name>E7C2T1_9ACTN</name>
<dbReference type="GO" id="GO:0006313">
    <property type="term" value="P:DNA transposition"/>
    <property type="evidence" value="ECO:0007669"/>
    <property type="project" value="InterPro"/>
</dbReference>
<accession>E7C2T1</accession>
<dbReference type="Gene3D" id="3.90.350.10">
    <property type="entry name" value="Transposase Inhibitor Protein From Tn5, Chain A, domain 1"/>
    <property type="match status" value="1"/>
</dbReference>
<protein>
    <recommendedName>
        <fullName evidence="1">Transposase IS4-like domain-containing protein</fullName>
    </recommendedName>
</protein>
<organism evidence="2">
    <name type="scientific">uncultured actinobacterium HF0130_15N16</name>
    <dbReference type="NCBI Taxonomy" id="723601"/>
    <lineage>
        <taxon>Bacteria</taxon>
        <taxon>Bacillati</taxon>
        <taxon>Actinomycetota</taxon>
        <taxon>Actinomycetes</taxon>
        <taxon>marine Actinobacteria clade</taxon>
        <taxon>environmental samples</taxon>
    </lineage>
</organism>
<dbReference type="AlphaFoldDB" id="E7C2T1"/>
<sequence length="436" mass="50030">MCELDILHDSLYQFCPELHLKRLNSLTLACHALLDCKTLTLTELGRNLPTKARTKHNIKRIDRLLGNRHLHKERLAVYRWHASFICSGNTMPIVLVDWSDIREQKRLMVLRASVALHGRSVTLYEKAFPLSEQCSKKAHDQFLADLASILPSNTTPLIVSDAGFKVPWYKSVEKLGWYWLSRVRGKVQYADLGAENWKPISNLHDMSSSHSKTLGYKRLTKSNPISCQILLYKSRSKGRKNQRSTRTHCHHPSPKIYSASAKEPWILATNLPVEIRTPKQLVNIYSKRMQIEETFRDLKSPAYGLGLRHSRTSSSERFDIMLLIALMLQLTCWLAGVHAQKQGWDKHFQANTVRNRNVLSTVRLGMEVLRHSGYTITREDSLVAATLLAQNLFTHGLRFGEIMRGSLSARSDLFHMVKVETFLRADQRLISPKVWS</sequence>
<proteinExistence type="predicted"/>
<dbReference type="GO" id="GO:0003677">
    <property type="term" value="F:DNA binding"/>
    <property type="evidence" value="ECO:0007669"/>
    <property type="project" value="InterPro"/>
</dbReference>
<dbReference type="InterPro" id="IPR047658">
    <property type="entry name" value="IS4-like_transpos"/>
</dbReference>